<evidence type="ECO:0000256" key="1">
    <source>
        <dbReference type="ARBA" id="ARBA00006642"/>
    </source>
</evidence>
<dbReference type="SUPFAM" id="SSF51735">
    <property type="entry name" value="NAD(P)-binding Rossmann-fold domains"/>
    <property type="match status" value="1"/>
</dbReference>
<keyword evidence="6 13" id="KW-0560">Oxidoreductase</keyword>
<feature type="binding site" evidence="13">
    <location>
        <begin position="8"/>
        <end position="13"/>
    </location>
    <ligand>
        <name>NAD(+)</name>
        <dbReference type="ChEBI" id="CHEBI:57540"/>
    </ligand>
</feature>
<dbReference type="EC" id="1.17.1.8" evidence="10 13"/>
<keyword evidence="8 13" id="KW-0457">Lysine biosynthesis</keyword>
<evidence type="ECO:0000256" key="3">
    <source>
        <dbReference type="ARBA" id="ARBA00022605"/>
    </source>
</evidence>
<evidence type="ECO:0000256" key="6">
    <source>
        <dbReference type="ARBA" id="ARBA00023002"/>
    </source>
</evidence>
<name>A0A2X3BGN2_9HELI</name>
<comment type="subcellular location">
    <subcellularLocation>
        <location evidence="13">Cytoplasm</location>
    </subcellularLocation>
</comment>
<feature type="domain" description="Dihydrodipicolinate reductase C-terminal" evidence="15">
    <location>
        <begin position="119"/>
        <end position="251"/>
    </location>
</feature>
<evidence type="ECO:0000256" key="12">
    <source>
        <dbReference type="ARBA" id="ARBA00049396"/>
    </source>
</evidence>
<comment type="subunit">
    <text evidence="13">Homotetramer.</text>
</comment>
<dbReference type="GO" id="GO:0009089">
    <property type="term" value="P:lysine biosynthetic process via diaminopimelate"/>
    <property type="evidence" value="ECO:0007669"/>
    <property type="project" value="UniProtKB-UniRule"/>
</dbReference>
<comment type="function">
    <text evidence="13">Catalyzes the conversion of 4-hydroxy-tetrahydrodipicolinate (HTPA) to tetrahydrodipicolinate.</text>
</comment>
<dbReference type="InterPro" id="IPR023940">
    <property type="entry name" value="DHDPR_bac"/>
</dbReference>
<dbReference type="Gene3D" id="3.30.360.10">
    <property type="entry name" value="Dihydrodipicolinate Reductase, domain 2"/>
    <property type="match status" value="1"/>
</dbReference>
<comment type="similarity">
    <text evidence="1 13">Belongs to the DapB family.</text>
</comment>
<dbReference type="PROSITE" id="PS01298">
    <property type="entry name" value="DAPB"/>
    <property type="match status" value="1"/>
</dbReference>
<dbReference type="PIRSF" id="PIRSF000161">
    <property type="entry name" value="DHPR"/>
    <property type="match status" value="1"/>
</dbReference>
<feature type="binding site" evidence="13">
    <location>
        <position position="146"/>
    </location>
    <ligand>
        <name>(S)-2,3,4,5-tetrahydrodipicolinate</name>
        <dbReference type="ChEBI" id="CHEBI:16845"/>
    </ligand>
</feature>
<evidence type="ECO:0000256" key="11">
    <source>
        <dbReference type="ARBA" id="ARBA00049080"/>
    </source>
</evidence>
<dbReference type="GO" id="GO:0019877">
    <property type="term" value="P:diaminopimelate biosynthetic process"/>
    <property type="evidence" value="ECO:0007669"/>
    <property type="project" value="UniProtKB-UniRule"/>
</dbReference>
<sequence>MLKIGIFGASGRIGRLIIDEILSAPNKLEIGAIFVRKELDFSLPEGSFVTNNIDEFIRCCDVIIDFSSPAATQLLLKSLLHTPKPCVIGTTGLDDSQKSLMQEVSKKAPLLYATNMSIGIALLNTIIANIAKALPNADIEISEIHHRFKKDAPSGTALTLAESCAKARGFALNEVMVTERKNERKPNEIGVVSLRGGDVSGRHTIGFYMDGEFLEFTHNATSRKVFAKGAITCALWLCDKAPNLYSINQVLEVE</sequence>
<reference evidence="16 17" key="1">
    <citation type="submission" date="2018-06" db="EMBL/GenBank/DDBJ databases">
        <authorList>
            <consortium name="Pathogen Informatics"/>
            <person name="Doyle S."/>
        </authorList>
    </citation>
    <scope>NUCLEOTIDE SEQUENCE [LARGE SCALE GENOMIC DNA]</scope>
    <source>
        <strain evidence="16 17">NCTC13102</strain>
    </source>
</reference>
<evidence type="ECO:0000256" key="8">
    <source>
        <dbReference type="ARBA" id="ARBA00023154"/>
    </source>
</evidence>
<gene>
    <name evidence="13 16" type="primary">dapB</name>
    <name evidence="16" type="ORF">NCTC13102_01405</name>
</gene>
<evidence type="ECO:0000256" key="2">
    <source>
        <dbReference type="ARBA" id="ARBA00022490"/>
    </source>
</evidence>
<comment type="caution">
    <text evidence="13">Was originally thought to be a dihydrodipicolinate reductase (DHDPR), catalyzing the conversion of dihydrodipicolinate to tetrahydrodipicolinate. However, it was shown in E.coli that the substrate of the enzymatic reaction is not dihydrodipicolinate (DHDP) but in fact (2S,4S)-4-hydroxy-2,3,4,5-tetrahydrodipicolinic acid (HTPA), the product released by the DapA-catalyzed reaction.</text>
</comment>
<dbReference type="GO" id="GO:0008839">
    <property type="term" value="F:4-hydroxy-tetrahydrodipicolinate reductase"/>
    <property type="evidence" value="ECO:0007669"/>
    <property type="project" value="UniProtKB-UniRule"/>
</dbReference>
<comment type="pathway">
    <text evidence="9 13">Amino-acid biosynthesis; L-lysine biosynthesis via DAP pathway; (S)-tetrahydrodipicolinate from L-aspartate: step 4/4.</text>
</comment>
<evidence type="ECO:0000313" key="17">
    <source>
        <dbReference type="Proteomes" id="UP000250166"/>
    </source>
</evidence>
<dbReference type="GO" id="GO:0051287">
    <property type="term" value="F:NAD binding"/>
    <property type="evidence" value="ECO:0007669"/>
    <property type="project" value="UniProtKB-UniRule"/>
</dbReference>
<feature type="domain" description="Dihydrodipicolinate reductase N-terminal" evidence="14">
    <location>
        <begin position="3"/>
        <end position="116"/>
    </location>
</feature>
<evidence type="ECO:0000256" key="5">
    <source>
        <dbReference type="ARBA" id="ARBA00022915"/>
    </source>
</evidence>
<dbReference type="InterPro" id="IPR022663">
    <property type="entry name" value="DapB_C"/>
</dbReference>
<dbReference type="SUPFAM" id="SSF55347">
    <property type="entry name" value="Glyceraldehyde-3-phosphate dehydrogenase-like, C-terminal domain"/>
    <property type="match status" value="1"/>
</dbReference>
<keyword evidence="4 13" id="KW-0521">NADP</keyword>
<dbReference type="GO" id="GO:0005829">
    <property type="term" value="C:cytosol"/>
    <property type="evidence" value="ECO:0007669"/>
    <property type="project" value="TreeGrafter"/>
</dbReference>
<keyword evidence="2 13" id="KW-0963">Cytoplasm</keyword>
<evidence type="ECO:0000256" key="9">
    <source>
        <dbReference type="ARBA" id="ARBA00037922"/>
    </source>
</evidence>
<keyword evidence="3 13" id="KW-0028">Amino-acid biosynthesis</keyword>
<dbReference type="NCBIfam" id="TIGR00036">
    <property type="entry name" value="dapB"/>
    <property type="match status" value="1"/>
</dbReference>
<dbReference type="GO" id="GO:0050661">
    <property type="term" value="F:NADP binding"/>
    <property type="evidence" value="ECO:0007669"/>
    <property type="project" value="UniProtKB-UniRule"/>
</dbReference>
<accession>A0A2X3BGN2</accession>
<dbReference type="InterPro" id="IPR036291">
    <property type="entry name" value="NAD(P)-bd_dom_sf"/>
</dbReference>
<protein>
    <recommendedName>
        <fullName evidence="10 13">4-hydroxy-tetrahydrodipicolinate reductase</fullName>
        <shortName evidence="13">HTPA reductase</shortName>
        <ecNumber evidence="10 13">1.17.1.8</ecNumber>
    </recommendedName>
</protein>
<dbReference type="AlphaFoldDB" id="A0A2X3BGN2"/>
<evidence type="ECO:0000259" key="14">
    <source>
        <dbReference type="Pfam" id="PF01113"/>
    </source>
</evidence>
<keyword evidence="5 13" id="KW-0220">Diaminopimelate biosynthesis</keyword>
<dbReference type="Pfam" id="PF05173">
    <property type="entry name" value="DapB_C"/>
    <property type="match status" value="1"/>
</dbReference>
<keyword evidence="7 13" id="KW-0520">NAD</keyword>
<dbReference type="PANTHER" id="PTHR20836">
    <property type="entry name" value="DIHYDRODIPICOLINATE REDUCTASE"/>
    <property type="match status" value="1"/>
</dbReference>
<feature type="active site" description="Proton donor" evidence="13">
    <location>
        <position position="149"/>
    </location>
</feature>
<organism evidence="16 17">
    <name type="scientific">Helicobacter fennelliae</name>
    <dbReference type="NCBI Taxonomy" id="215"/>
    <lineage>
        <taxon>Bacteria</taxon>
        <taxon>Pseudomonadati</taxon>
        <taxon>Campylobacterota</taxon>
        <taxon>Epsilonproteobacteria</taxon>
        <taxon>Campylobacterales</taxon>
        <taxon>Helicobacteraceae</taxon>
        <taxon>Helicobacter</taxon>
    </lineage>
</organism>
<dbReference type="PANTHER" id="PTHR20836:SF0">
    <property type="entry name" value="4-HYDROXY-TETRAHYDRODIPICOLINATE REDUCTASE 1, CHLOROPLASTIC-RELATED"/>
    <property type="match status" value="1"/>
</dbReference>
<dbReference type="RefSeq" id="WP_112058748.1">
    <property type="nucleotide sequence ID" value="NZ_UAWL01000006.1"/>
</dbReference>
<dbReference type="UniPathway" id="UPA00034">
    <property type="reaction ID" value="UER00018"/>
</dbReference>
<feature type="binding site" evidence="13">
    <location>
        <position position="37"/>
    </location>
    <ligand>
        <name>NADP(+)</name>
        <dbReference type="ChEBI" id="CHEBI:58349"/>
    </ligand>
</feature>
<evidence type="ECO:0000313" key="16">
    <source>
        <dbReference type="EMBL" id="SQB98934.1"/>
    </source>
</evidence>
<dbReference type="InterPro" id="IPR022664">
    <property type="entry name" value="DapB_N_CS"/>
</dbReference>
<evidence type="ECO:0000256" key="7">
    <source>
        <dbReference type="ARBA" id="ARBA00023027"/>
    </source>
</evidence>
<dbReference type="Proteomes" id="UP000250166">
    <property type="component" value="Unassembled WGS sequence"/>
</dbReference>
<comment type="caution">
    <text evidence="13">Lacks conserved residue(s) required for the propagation of feature annotation.</text>
</comment>
<evidence type="ECO:0000256" key="13">
    <source>
        <dbReference type="HAMAP-Rule" id="MF_00102"/>
    </source>
</evidence>
<evidence type="ECO:0000259" key="15">
    <source>
        <dbReference type="Pfam" id="PF05173"/>
    </source>
</evidence>
<dbReference type="HAMAP" id="MF_00102">
    <property type="entry name" value="DapB"/>
    <property type="match status" value="1"/>
</dbReference>
<dbReference type="GO" id="GO:0016726">
    <property type="term" value="F:oxidoreductase activity, acting on CH or CH2 groups, NAD or NADP as acceptor"/>
    <property type="evidence" value="ECO:0007669"/>
    <property type="project" value="UniProtKB-UniRule"/>
</dbReference>
<comment type="catalytic activity">
    <reaction evidence="12 13">
        <text>(S)-2,3,4,5-tetrahydrodipicolinate + NAD(+) + H2O = (2S,4S)-4-hydroxy-2,3,4,5-tetrahydrodipicolinate + NADH + H(+)</text>
        <dbReference type="Rhea" id="RHEA:35323"/>
        <dbReference type="ChEBI" id="CHEBI:15377"/>
        <dbReference type="ChEBI" id="CHEBI:15378"/>
        <dbReference type="ChEBI" id="CHEBI:16845"/>
        <dbReference type="ChEBI" id="CHEBI:57540"/>
        <dbReference type="ChEBI" id="CHEBI:57945"/>
        <dbReference type="ChEBI" id="CHEBI:67139"/>
        <dbReference type="EC" id="1.17.1.8"/>
    </reaction>
</comment>
<dbReference type="Pfam" id="PF01113">
    <property type="entry name" value="DapB_N"/>
    <property type="match status" value="1"/>
</dbReference>
<proteinExistence type="inferred from homology"/>
<evidence type="ECO:0000256" key="4">
    <source>
        <dbReference type="ARBA" id="ARBA00022857"/>
    </source>
</evidence>
<feature type="binding site" evidence="13">
    <location>
        <begin position="89"/>
        <end position="91"/>
    </location>
    <ligand>
        <name>NAD(+)</name>
        <dbReference type="ChEBI" id="CHEBI:57540"/>
    </ligand>
</feature>
<dbReference type="CDD" id="cd02274">
    <property type="entry name" value="DHDPR_N"/>
    <property type="match status" value="1"/>
</dbReference>
<evidence type="ECO:0000256" key="10">
    <source>
        <dbReference type="ARBA" id="ARBA00038983"/>
    </source>
</evidence>
<feature type="binding site" evidence="13">
    <location>
        <begin position="155"/>
        <end position="156"/>
    </location>
    <ligand>
        <name>(S)-2,3,4,5-tetrahydrodipicolinate</name>
        <dbReference type="ChEBI" id="CHEBI:16845"/>
    </ligand>
</feature>
<dbReference type="InterPro" id="IPR000846">
    <property type="entry name" value="DapB_N"/>
</dbReference>
<feature type="binding site" evidence="13">
    <location>
        <begin position="113"/>
        <end position="116"/>
    </location>
    <ligand>
        <name>NAD(+)</name>
        <dbReference type="ChEBI" id="CHEBI:57540"/>
    </ligand>
</feature>
<feature type="active site" description="Proton donor/acceptor" evidence="13">
    <location>
        <position position="145"/>
    </location>
</feature>
<dbReference type="EMBL" id="UAWL01000006">
    <property type="protein sequence ID" value="SQB98934.1"/>
    <property type="molecule type" value="Genomic_DNA"/>
</dbReference>
<dbReference type="Gene3D" id="3.40.50.720">
    <property type="entry name" value="NAD(P)-binding Rossmann-like Domain"/>
    <property type="match status" value="1"/>
</dbReference>
<comment type="catalytic activity">
    <reaction evidence="11 13">
        <text>(S)-2,3,4,5-tetrahydrodipicolinate + NADP(+) + H2O = (2S,4S)-4-hydroxy-2,3,4,5-tetrahydrodipicolinate + NADPH + H(+)</text>
        <dbReference type="Rhea" id="RHEA:35331"/>
        <dbReference type="ChEBI" id="CHEBI:15377"/>
        <dbReference type="ChEBI" id="CHEBI:15378"/>
        <dbReference type="ChEBI" id="CHEBI:16845"/>
        <dbReference type="ChEBI" id="CHEBI:57783"/>
        <dbReference type="ChEBI" id="CHEBI:58349"/>
        <dbReference type="ChEBI" id="CHEBI:67139"/>
        <dbReference type="EC" id="1.17.1.8"/>
    </reaction>
</comment>